<evidence type="ECO:0000313" key="3">
    <source>
        <dbReference type="EMBL" id="PNG19519.1"/>
    </source>
</evidence>
<gene>
    <name evidence="3" type="ORF">C1J00_25140</name>
</gene>
<dbReference type="PROSITE" id="PS00188">
    <property type="entry name" value="BIOTIN"/>
    <property type="match status" value="1"/>
</dbReference>
<feature type="domain" description="Lipoyl-binding" evidence="2">
    <location>
        <begin position="1"/>
        <end position="76"/>
    </location>
</feature>
<keyword evidence="4" id="KW-1185">Reference proteome</keyword>
<dbReference type="InterPro" id="IPR050709">
    <property type="entry name" value="Biotin_Carboxyl_Carrier/Decarb"/>
</dbReference>
<evidence type="ECO:0000259" key="2">
    <source>
        <dbReference type="PROSITE" id="PS50968"/>
    </source>
</evidence>
<evidence type="ECO:0000313" key="4">
    <source>
        <dbReference type="Proteomes" id="UP000235943"/>
    </source>
</evidence>
<keyword evidence="1" id="KW-0092">Biotin</keyword>
<comment type="caution">
    <text evidence="3">The sequence shown here is derived from an EMBL/GenBank/DDBJ whole genome shotgun (WGS) entry which is preliminary data.</text>
</comment>
<dbReference type="InterPro" id="IPR001882">
    <property type="entry name" value="Biotin_BS"/>
</dbReference>
<dbReference type="InterPro" id="IPR011053">
    <property type="entry name" value="Single_hybrid_motif"/>
</dbReference>
<dbReference type="SUPFAM" id="SSF51230">
    <property type="entry name" value="Single hybrid motif"/>
    <property type="match status" value="1"/>
</dbReference>
<protein>
    <submittedName>
        <fullName evidence="3">Acety-l/propionyl-CoA carboxylase subunit alpha</fullName>
    </submittedName>
</protein>
<dbReference type="Proteomes" id="UP000235943">
    <property type="component" value="Unassembled WGS sequence"/>
</dbReference>
<dbReference type="RefSeq" id="WP_146046253.1">
    <property type="nucleotide sequence ID" value="NZ_POUC01000208.1"/>
</dbReference>
<accession>A0A2N8TKM7</accession>
<feature type="non-terminal residue" evidence="3">
    <location>
        <position position="1"/>
    </location>
</feature>
<dbReference type="Gene3D" id="2.40.50.100">
    <property type="match status" value="1"/>
</dbReference>
<dbReference type="Pfam" id="PF00364">
    <property type="entry name" value="Biotin_lipoyl"/>
    <property type="match status" value="1"/>
</dbReference>
<dbReference type="OrthoDB" id="4271202at2"/>
<dbReference type="AlphaFoldDB" id="A0A2N8TKM7"/>
<dbReference type="EMBL" id="POUC01000208">
    <property type="protein sequence ID" value="PNG19519.1"/>
    <property type="molecule type" value="Genomic_DNA"/>
</dbReference>
<dbReference type="InterPro" id="IPR000089">
    <property type="entry name" value="Biotin_lipoyl"/>
</dbReference>
<evidence type="ECO:0000256" key="1">
    <source>
        <dbReference type="ARBA" id="ARBA00023267"/>
    </source>
</evidence>
<organism evidence="3 4">
    <name type="scientific">Streptomyces cahuitamycinicus</name>
    <dbReference type="NCBI Taxonomy" id="2070367"/>
    <lineage>
        <taxon>Bacteria</taxon>
        <taxon>Bacillati</taxon>
        <taxon>Actinomycetota</taxon>
        <taxon>Actinomycetes</taxon>
        <taxon>Kitasatosporales</taxon>
        <taxon>Streptomycetaceae</taxon>
        <taxon>Streptomyces</taxon>
    </lineage>
</organism>
<proteinExistence type="predicted"/>
<reference evidence="3 4" key="1">
    <citation type="submission" date="2018-01" db="EMBL/GenBank/DDBJ databases">
        <title>Draft genome sequence of Streptomyces sp. 13K301.</title>
        <authorList>
            <person name="Sahin N."/>
            <person name="Saygin H."/>
            <person name="Ay H."/>
        </authorList>
    </citation>
    <scope>NUCLEOTIDE SEQUENCE [LARGE SCALE GENOMIC DNA]</scope>
    <source>
        <strain evidence="3 4">13K301</strain>
    </source>
</reference>
<sequence length="79" mass="8071">AQHAPGSLLAPMPGTVVRVAEGLTAGTPVKAGEPLLWLEAMKMQHKVTAPVTGTLTDLRVAPGQQVEPGALLAVVKEAP</sequence>
<name>A0A2N8TKM7_9ACTN</name>
<dbReference type="CDD" id="cd06850">
    <property type="entry name" value="biotinyl_domain"/>
    <property type="match status" value="1"/>
</dbReference>
<dbReference type="PANTHER" id="PTHR45266:SF3">
    <property type="entry name" value="OXALOACETATE DECARBOXYLASE ALPHA CHAIN"/>
    <property type="match status" value="1"/>
</dbReference>
<dbReference type="PANTHER" id="PTHR45266">
    <property type="entry name" value="OXALOACETATE DECARBOXYLASE ALPHA CHAIN"/>
    <property type="match status" value="1"/>
</dbReference>
<dbReference type="PROSITE" id="PS50968">
    <property type="entry name" value="BIOTINYL_LIPOYL"/>
    <property type="match status" value="1"/>
</dbReference>